<evidence type="ECO:0000313" key="2">
    <source>
        <dbReference type="EMBL" id="WIT11626.1"/>
    </source>
</evidence>
<evidence type="ECO:0000256" key="1">
    <source>
        <dbReference type="SAM" id="SignalP"/>
    </source>
</evidence>
<proteinExistence type="predicted"/>
<dbReference type="KEGG" id="pais:PFX98_22490"/>
<feature type="chain" id="PRO_5041634549" description="Septal ring lytic transglycosylase RlpA family lipoprotein" evidence="1">
    <location>
        <begin position="31"/>
        <end position="88"/>
    </location>
</feature>
<organism evidence="2 3">
    <name type="scientific">Paucibacter sediminis</name>
    <dbReference type="NCBI Taxonomy" id="3019553"/>
    <lineage>
        <taxon>Bacteria</taxon>
        <taxon>Pseudomonadati</taxon>
        <taxon>Pseudomonadota</taxon>
        <taxon>Betaproteobacteria</taxon>
        <taxon>Burkholderiales</taxon>
        <taxon>Sphaerotilaceae</taxon>
        <taxon>Roseateles</taxon>
    </lineage>
</organism>
<feature type="signal peptide" evidence="1">
    <location>
        <begin position="1"/>
        <end position="30"/>
    </location>
</feature>
<accession>A0AA95NIQ3</accession>
<evidence type="ECO:0000313" key="3">
    <source>
        <dbReference type="Proteomes" id="UP001177769"/>
    </source>
</evidence>
<dbReference type="AlphaFoldDB" id="A0AA95NIQ3"/>
<sequence>MNTTRILSLSFLSLAAGLMLPGCASAPAQAPEAAAAASADGREKPKTFITGSRLARSEWYGAEHVKGVSRDAYKDDTMDHKMPHRVGN</sequence>
<evidence type="ECO:0008006" key="4">
    <source>
        <dbReference type="Google" id="ProtNLM"/>
    </source>
</evidence>
<keyword evidence="3" id="KW-1185">Reference proteome</keyword>
<dbReference type="Proteomes" id="UP001177769">
    <property type="component" value="Chromosome"/>
</dbReference>
<gene>
    <name evidence="2" type="ORF">PFX98_22490</name>
</gene>
<reference evidence="2" key="1">
    <citation type="submission" date="2023-01" db="EMBL/GenBank/DDBJ databases">
        <title>Whole genome sequence of Paucibacter sp. S2-9 isolated from pond sediment.</title>
        <authorList>
            <person name="Jung J.Y."/>
        </authorList>
    </citation>
    <scope>NUCLEOTIDE SEQUENCE</scope>
    <source>
        <strain evidence="2">S2-9</strain>
    </source>
</reference>
<dbReference type="EMBL" id="CP116346">
    <property type="protein sequence ID" value="WIT11626.1"/>
    <property type="molecule type" value="Genomic_DNA"/>
</dbReference>
<dbReference type="RefSeq" id="WP_285232711.1">
    <property type="nucleotide sequence ID" value="NZ_CP116346.1"/>
</dbReference>
<protein>
    <recommendedName>
        <fullName evidence="4">Septal ring lytic transglycosylase RlpA family lipoprotein</fullName>
    </recommendedName>
</protein>
<name>A0AA95NIQ3_9BURK</name>
<keyword evidence="1" id="KW-0732">Signal</keyword>